<feature type="domain" description="Solute-binding protein family 5" evidence="4">
    <location>
        <begin position="100"/>
        <end position="190"/>
    </location>
</feature>
<keyword evidence="5" id="KW-0614">Plasmid</keyword>
<dbReference type="Gene3D" id="3.40.190.10">
    <property type="entry name" value="Periplasmic binding protein-like II"/>
    <property type="match status" value="1"/>
</dbReference>
<organism evidence="5 6">
    <name type="scientific">Qingshengfaniella alkalisoli</name>
    <dbReference type="NCBI Taxonomy" id="2599296"/>
    <lineage>
        <taxon>Bacteria</taxon>
        <taxon>Pseudomonadati</taxon>
        <taxon>Pseudomonadota</taxon>
        <taxon>Alphaproteobacteria</taxon>
        <taxon>Rhodobacterales</taxon>
        <taxon>Paracoccaceae</taxon>
        <taxon>Qingshengfaniella</taxon>
    </lineage>
</organism>
<keyword evidence="3" id="KW-0732">Signal</keyword>
<evidence type="ECO:0000259" key="4">
    <source>
        <dbReference type="Pfam" id="PF00496"/>
    </source>
</evidence>
<sequence>MKNIIYKITTSMAVFSILWTGNAVAEYTEAPVLDQRVQNADLPPVTERLPEDPLVLEALEIGTYGGTWRSTVKGNNDEGWIRRSAGYDPLIRYTFDWNGIAPNIASSWDVSDNGLVYTFHLRAGHKWSDGTPFTAEDVLFAVNDVINSDDFVGARPAALFGVVASAPDPQTVVMTLPAPNSLFLEHLAAVDGVQLVNMQKAFCSQFHPDYNSDADAAAQSAGMTGWGEAMMINCGVTRARNPDRPTLSAWIQKVPYDGINTPVTFERNPYYFKVDQAGNQLPYIDNLRMTQVEDTNAIVLMGVAGEIDLTNRHIDSVTNKPVFYDNQEKGGYRLYDTIPSDMNTAIIQLNLTYEDDGFRTLFRNKDFRIALSHGIDRTEIIDAVYAGQGEPYQAAPRPESSFYNGELAKQYTEWSPDKANELLDKIGLTERNDDGVRLLPDGRPIRIRLDVVSDNAIYSDIMELVQLQLEDIGIGLDVRKAERSFVYEQKNNNKHMAHVWKGDGGLGDGIIDARHYLPMHQESAYAPLWARNWFDPGNPEIEEPPAEVTRQLDLYKKMYEAPTVEKRDELFRQILDIAQDQFYSIGISLPPNGFGIASNKMGNVPDNQPNSWVYPTPGPMNTSLLFFKE</sequence>
<feature type="chain" id="PRO_5022893542" evidence="3">
    <location>
        <begin position="26"/>
        <end position="629"/>
    </location>
</feature>
<dbReference type="InterPro" id="IPR039424">
    <property type="entry name" value="SBP_5"/>
</dbReference>
<dbReference type="Gene3D" id="3.10.105.10">
    <property type="entry name" value="Dipeptide-binding Protein, Domain 3"/>
    <property type="match status" value="1"/>
</dbReference>
<dbReference type="PANTHER" id="PTHR30290:SF62">
    <property type="entry name" value="OLIGOPEPTIDE ABC TRANSPORTER, PERIPLASMIC OLIGOPEPTIDE-BINDING PROTEIN"/>
    <property type="match status" value="1"/>
</dbReference>
<proteinExistence type="inferred from homology"/>
<keyword evidence="6" id="KW-1185">Reference proteome</keyword>
<accession>A0A5B8I925</accession>
<comment type="subcellular location">
    <subcellularLocation>
        <location evidence="1">Periplasm</location>
    </subcellularLocation>
</comment>
<dbReference type="KEGG" id="lit:FPZ52_13305"/>
<dbReference type="GO" id="GO:0015833">
    <property type="term" value="P:peptide transport"/>
    <property type="evidence" value="ECO:0007669"/>
    <property type="project" value="TreeGrafter"/>
</dbReference>
<dbReference type="InterPro" id="IPR000914">
    <property type="entry name" value="SBP_5_dom"/>
</dbReference>
<comment type="similarity">
    <text evidence="2">Belongs to the bacterial solute-binding protein 5 family.</text>
</comment>
<dbReference type="Proteomes" id="UP000318483">
    <property type="component" value="Plasmid unnamed1"/>
</dbReference>
<dbReference type="PANTHER" id="PTHR30290">
    <property type="entry name" value="PERIPLASMIC BINDING COMPONENT OF ABC TRANSPORTER"/>
    <property type="match status" value="1"/>
</dbReference>
<dbReference type="EMBL" id="CP042262">
    <property type="protein sequence ID" value="QDY70655.1"/>
    <property type="molecule type" value="Genomic_DNA"/>
</dbReference>
<geneLocation type="plasmid" evidence="5 6">
    <name>unnamed1</name>
</geneLocation>
<evidence type="ECO:0000256" key="2">
    <source>
        <dbReference type="ARBA" id="ARBA00005695"/>
    </source>
</evidence>
<feature type="signal peptide" evidence="3">
    <location>
        <begin position="1"/>
        <end position="25"/>
    </location>
</feature>
<dbReference type="Pfam" id="PF00496">
    <property type="entry name" value="SBP_bac_5"/>
    <property type="match status" value="2"/>
</dbReference>
<gene>
    <name evidence="5" type="ORF">FPZ52_13305</name>
</gene>
<dbReference type="OrthoDB" id="9803988at2"/>
<protein>
    <submittedName>
        <fullName evidence="5">ABC transporter substrate-binding protein</fullName>
    </submittedName>
</protein>
<dbReference type="SUPFAM" id="SSF53850">
    <property type="entry name" value="Periplasmic binding protein-like II"/>
    <property type="match status" value="1"/>
</dbReference>
<dbReference type="GO" id="GO:1904680">
    <property type="term" value="F:peptide transmembrane transporter activity"/>
    <property type="evidence" value="ECO:0007669"/>
    <property type="project" value="TreeGrafter"/>
</dbReference>
<dbReference type="CDD" id="cd08500">
    <property type="entry name" value="PBP2_NikA_DppA_OppA_like_4"/>
    <property type="match status" value="1"/>
</dbReference>
<dbReference type="AlphaFoldDB" id="A0A5B8I925"/>
<evidence type="ECO:0000256" key="3">
    <source>
        <dbReference type="SAM" id="SignalP"/>
    </source>
</evidence>
<feature type="domain" description="Solute-binding protein family 5" evidence="4">
    <location>
        <begin position="263"/>
        <end position="501"/>
    </location>
</feature>
<name>A0A5B8I925_9RHOB</name>
<evidence type="ECO:0000256" key="1">
    <source>
        <dbReference type="ARBA" id="ARBA00004418"/>
    </source>
</evidence>
<dbReference type="RefSeq" id="WP_146366071.1">
    <property type="nucleotide sequence ID" value="NZ_CP042262.1"/>
</dbReference>
<evidence type="ECO:0000313" key="6">
    <source>
        <dbReference type="Proteomes" id="UP000318483"/>
    </source>
</evidence>
<evidence type="ECO:0000313" key="5">
    <source>
        <dbReference type="EMBL" id="QDY70655.1"/>
    </source>
</evidence>
<reference evidence="5 6" key="1">
    <citation type="submission" date="2019-07" db="EMBL/GenBank/DDBJ databases">
        <title>Litoreibacter alkalisoli sp. nov., isolated from saline-alkaline soil.</title>
        <authorList>
            <person name="Wang S."/>
            <person name="Xu L."/>
            <person name="Xing Y.-T."/>
            <person name="Sun J.-Q."/>
        </authorList>
    </citation>
    <scope>NUCLEOTIDE SEQUENCE [LARGE SCALE GENOMIC DNA]</scope>
    <source>
        <strain evidence="5 6">LN3S51</strain>
        <plasmid evidence="5 6">unnamed1</plasmid>
    </source>
</reference>